<evidence type="ECO:0000256" key="1">
    <source>
        <dbReference type="SAM" id="Phobius"/>
    </source>
</evidence>
<keyword evidence="1" id="KW-0812">Transmembrane</keyword>
<dbReference type="PANTHER" id="PTHR24094">
    <property type="entry name" value="SECRETED PROTEIN"/>
    <property type="match status" value="1"/>
</dbReference>
<protein>
    <submittedName>
        <fullName evidence="3">HNH endonuclease family protein</fullName>
    </submittedName>
</protein>
<comment type="caution">
    <text evidence="3">The sequence shown here is derived from an EMBL/GenBank/DDBJ whole genome shotgun (WGS) entry which is preliminary data.</text>
</comment>
<keyword evidence="1" id="KW-0472">Membrane</keyword>
<sequence>MVQLLERDGSRRRAAKRPVTWGSVVVGILLALLAWWLASRETAEIDGAVTDAEVADAVAALRVIPVRAEDTGNPYRRADWPHWTSDGTGCDTRERALRDQGRDVATGAGCRPTGGAWTSPYDGVEITDPSEADLDHVVPLAEANRSGARSWTREQRTAFANDPDQLLVVSASSNRSKGDQDPSRWMPDARYSCAYAVRWVTTKHRYELSVDTAEKQVLTGVLARCPR</sequence>
<organism evidence="3 4">
    <name type="scientific">Actinokineospora guangxiensis</name>
    <dbReference type="NCBI Taxonomy" id="1490288"/>
    <lineage>
        <taxon>Bacteria</taxon>
        <taxon>Bacillati</taxon>
        <taxon>Actinomycetota</taxon>
        <taxon>Actinomycetes</taxon>
        <taxon>Pseudonocardiales</taxon>
        <taxon>Pseudonocardiaceae</taxon>
        <taxon>Actinokineospora</taxon>
    </lineage>
</organism>
<evidence type="ECO:0000313" key="3">
    <source>
        <dbReference type="EMBL" id="MFC5288703.1"/>
    </source>
</evidence>
<feature type="transmembrane region" description="Helical" evidence="1">
    <location>
        <begin position="21"/>
        <end position="38"/>
    </location>
</feature>
<accession>A0ABW0EQR7</accession>
<dbReference type="Proteomes" id="UP001596157">
    <property type="component" value="Unassembled WGS sequence"/>
</dbReference>
<keyword evidence="1" id="KW-1133">Transmembrane helix</keyword>
<dbReference type="GO" id="GO:0004519">
    <property type="term" value="F:endonuclease activity"/>
    <property type="evidence" value="ECO:0007669"/>
    <property type="project" value="UniProtKB-KW"/>
</dbReference>
<dbReference type="PANTHER" id="PTHR24094:SF15">
    <property type="entry name" value="AMP-DEPENDENT SYNTHETASE_LIGASE DOMAIN-CONTAINING PROTEIN-RELATED"/>
    <property type="match status" value="1"/>
</dbReference>
<dbReference type="InterPro" id="IPR011089">
    <property type="entry name" value="GmrSD_C"/>
</dbReference>
<feature type="domain" description="GmrSD restriction endonucleases C-terminal" evidence="2">
    <location>
        <begin position="125"/>
        <end position="219"/>
    </location>
</feature>
<dbReference type="RefSeq" id="WP_378248548.1">
    <property type="nucleotide sequence ID" value="NZ_JBHSKF010000007.1"/>
</dbReference>
<keyword evidence="3" id="KW-0540">Nuclease</keyword>
<proteinExistence type="predicted"/>
<dbReference type="Pfam" id="PF07510">
    <property type="entry name" value="GmrSD_C"/>
    <property type="match status" value="1"/>
</dbReference>
<keyword evidence="4" id="KW-1185">Reference proteome</keyword>
<keyword evidence="3" id="KW-0378">Hydrolase</keyword>
<name>A0ABW0EQR7_9PSEU</name>
<evidence type="ECO:0000313" key="4">
    <source>
        <dbReference type="Proteomes" id="UP001596157"/>
    </source>
</evidence>
<reference evidence="4" key="1">
    <citation type="journal article" date="2019" name="Int. J. Syst. Evol. Microbiol.">
        <title>The Global Catalogue of Microorganisms (GCM) 10K type strain sequencing project: providing services to taxonomists for standard genome sequencing and annotation.</title>
        <authorList>
            <consortium name="The Broad Institute Genomics Platform"/>
            <consortium name="The Broad Institute Genome Sequencing Center for Infectious Disease"/>
            <person name="Wu L."/>
            <person name="Ma J."/>
        </authorList>
    </citation>
    <scope>NUCLEOTIDE SEQUENCE [LARGE SCALE GENOMIC DNA]</scope>
    <source>
        <strain evidence="4">CCUG 59778</strain>
    </source>
</reference>
<evidence type="ECO:0000259" key="2">
    <source>
        <dbReference type="Pfam" id="PF07510"/>
    </source>
</evidence>
<gene>
    <name evidence="3" type="ORF">ACFPM7_16725</name>
</gene>
<keyword evidence="3" id="KW-0255">Endonuclease</keyword>
<dbReference type="EMBL" id="JBHSKF010000007">
    <property type="protein sequence ID" value="MFC5288703.1"/>
    <property type="molecule type" value="Genomic_DNA"/>
</dbReference>